<evidence type="ECO:0000256" key="9">
    <source>
        <dbReference type="ARBA" id="ARBA00023180"/>
    </source>
</evidence>
<dbReference type="InterPro" id="IPR004835">
    <property type="entry name" value="Chitin_synth"/>
</dbReference>
<evidence type="ECO:0000256" key="4">
    <source>
        <dbReference type="ARBA" id="ARBA00022676"/>
    </source>
</evidence>
<feature type="transmembrane region" description="Helical" evidence="11">
    <location>
        <begin position="811"/>
        <end position="844"/>
    </location>
</feature>
<dbReference type="Pfam" id="PF08766">
    <property type="entry name" value="DEK_C"/>
    <property type="match status" value="1"/>
</dbReference>
<evidence type="ECO:0000256" key="1">
    <source>
        <dbReference type="ARBA" id="ARBA00004651"/>
    </source>
</evidence>
<evidence type="ECO:0000256" key="5">
    <source>
        <dbReference type="ARBA" id="ARBA00022679"/>
    </source>
</evidence>
<dbReference type="GO" id="GO:0031505">
    <property type="term" value="P:fungal-type cell wall organization"/>
    <property type="evidence" value="ECO:0007669"/>
    <property type="project" value="TreeGrafter"/>
</dbReference>
<dbReference type="SUPFAM" id="SSF53448">
    <property type="entry name" value="Nucleotide-diphospho-sugar transferases"/>
    <property type="match status" value="1"/>
</dbReference>
<dbReference type="GO" id="GO:0030428">
    <property type="term" value="C:cell septum"/>
    <property type="evidence" value="ECO:0007669"/>
    <property type="project" value="TreeGrafter"/>
</dbReference>
<accession>A0A1R0H269</accession>
<dbReference type="AlphaFoldDB" id="A0A1R0H269"/>
<feature type="region of interest" description="Disordered" evidence="10">
    <location>
        <begin position="1030"/>
        <end position="1064"/>
    </location>
</feature>
<dbReference type="InterPro" id="IPR014876">
    <property type="entry name" value="DEK_C"/>
</dbReference>
<keyword evidence="9" id="KW-0325">Glycoprotein</keyword>
<keyword evidence="6 11" id="KW-0812">Transmembrane</keyword>
<evidence type="ECO:0000256" key="10">
    <source>
        <dbReference type="SAM" id="MobiDB-lite"/>
    </source>
</evidence>
<dbReference type="OrthoDB" id="370884at2759"/>
<feature type="transmembrane region" description="Helical" evidence="11">
    <location>
        <begin position="98"/>
        <end position="118"/>
    </location>
</feature>
<keyword evidence="5" id="KW-0808">Transferase</keyword>
<evidence type="ECO:0000259" key="13">
    <source>
        <dbReference type="PROSITE" id="PS51998"/>
    </source>
</evidence>
<keyword evidence="15" id="KW-1185">Reference proteome</keyword>
<feature type="transmembrane region" description="Helical" evidence="11">
    <location>
        <begin position="402"/>
        <end position="423"/>
    </location>
</feature>
<feature type="domain" description="DEK-C" evidence="13">
    <location>
        <begin position="1177"/>
        <end position="1232"/>
    </location>
</feature>
<dbReference type="SUPFAM" id="SSF109715">
    <property type="entry name" value="DEK C-terminal domain"/>
    <property type="match status" value="1"/>
</dbReference>
<evidence type="ECO:0000256" key="2">
    <source>
        <dbReference type="ARBA" id="ARBA00012543"/>
    </source>
</evidence>
<evidence type="ECO:0000256" key="8">
    <source>
        <dbReference type="ARBA" id="ARBA00023136"/>
    </source>
</evidence>
<dbReference type="PANTHER" id="PTHR22914">
    <property type="entry name" value="CHITIN SYNTHASE"/>
    <property type="match status" value="1"/>
</dbReference>
<feature type="transmembrane region" description="Helical" evidence="11">
    <location>
        <begin position="138"/>
        <end position="157"/>
    </location>
</feature>
<dbReference type="PROSITE" id="PS50255">
    <property type="entry name" value="CYTOCHROME_B5_2"/>
    <property type="match status" value="1"/>
</dbReference>
<evidence type="ECO:0000313" key="14">
    <source>
        <dbReference type="EMBL" id="OLY83241.1"/>
    </source>
</evidence>
<dbReference type="EMBL" id="LSSL01000996">
    <property type="protein sequence ID" value="OLY83241.1"/>
    <property type="molecule type" value="Genomic_DNA"/>
</dbReference>
<dbReference type="InterPro" id="IPR001199">
    <property type="entry name" value="Cyt_B5-like_heme/steroid-bd"/>
</dbReference>
<dbReference type="PANTHER" id="PTHR22914:SF13">
    <property type="entry name" value="CHITIN SYNTHASE"/>
    <property type="match status" value="1"/>
</dbReference>
<dbReference type="Pfam" id="PF03142">
    <property type="entry name" value="Chitin_synth_2"/>
    <property type="match status" value="1"/>
</dbReference>
<feature type="transmembrane region" description="Helical" evidence="11">
    <location>
        <begin position="851"/>
        <end position="874"/>
    </location>
</feature>
<dbReference type="Gene3D" id="3.10.120.10">
    <property type="entry name" value="Cytochrome b5-like heme/steroid binding domain"/>
    <property type="match status" value="1"/>
</dbReference>
<keyword evidence="7 11" id="KW-1133">Transmembrane helix</keyword>
<dbReference type="SUPFAM" id="SSF55856">
    <property type="entry name" value="Cytochrome b5-like heme/steroid binding domain"/>
    <property type="match status" value="1"/>
</dbReference>
<sequence>MNNFNRNTTYSQANTEGSLNFNIPYSGTHPTSASYNNQYNLTDSSDQLFNLGAGYSQQDDSRQYNTGIIQKEIVEKDQNGYLSLDPKPQAGITTSRKIWVFITWLHTFLIPDFFISCLGKKTKPEKMAWREKFTLCALIFYSWAVLLFIIIGLGLILCPRQYVWTSEEVLGHNVQADAYISLRGNVYDITNFMRISHGSPFNPTIDQMLTFAGYETNSSFPILLRTACPQLIPESADPNSIGYLTAAEVDENFIPPFVHKVGSVNSASELNDPNFYTDYVIPKMNNYRKGKLVWDFKKINSWHKDQALFFRVIDGEVFNFNDYFYNSQSQANKNNPLYNFLDSGLTDIINDGGAGDTDITKQWNNLNIDQEARTNNYNCIKTLFYVGTVDNRKSVKCLFTNYMLLAFAGLLVLVIFIKFLAALQFGSKPAPRKQSKFVMCLVPCYTEGEESIKRTINSLASLDYEDSRKLIFVICDGNIVGTGNNRPTPRIVLDTLGVDPDYDPPLRDCLAVAEGPLEHNKAKVYSGLYDFEGHSVPFLVVVKVGNKYEVKKPGNRGKRDSQILAMKFLSRVFFELPMTPLELEMYHQIYHIIGINPSLFEFLFQIDADTEVETSSLNRLVAHCTHDSSIIGICGETRLQNEKQSWVTMMQVYEYFISHNMAKAFESLFGSVTCLPGCFCMYRIYDSNRLPISISPKVVIPYSETSVETLHKKNLLSLGEDRYLTTLMLKHFPTKKLVYARDARCNTIAPDTFGVYISQRRRWINSTVHNLFELVMISDLCGFCCFSMRFVVLLDLFGTLTIPTVLLYFGYLIYIAVTGFANVGAISLIIIGAVYGLQAIIYILRREWQHIGWMIAYILFFPLWSFLLPIYSFWHFDDFSWGNTRTVIGDNSKSGTKETNIEEPEFDPKSIPVMLWPEYESQLIALGTLNLPPVSSNTPEPVNFPTAMSAAGNFRSQTAMSIPVASTPLPYQQPINMAERGNVNTVSSMPANLMTRTSNFVASPIPQDIYANGNSNYQMNALNEFAFPPSQQPIVRDSSNSSQSLRLPVNPDLDSSERQTAQQLQMQAMQQQQLAQQQLAQQQLAQQQLAQQQQARKQQLLQQQAQQIQMQDIDNRMSTFSQGLANPPIRNRLAGQRDSTYSLSNYPNQMETINNTQFNQQQLGNVYYPTPNSSIPYPSNDQIVEVIRSILASSDLDNISKKMVRETLSAEFGVDMTPFKGFISDVVDQILSDGYV</sequence>
<evidence type="ECO:0000313" key="15">
    <source>
        <dbReference type="Proteomes" id="UP000187455"/>
    </source>
</evidence>
<dbReference type="Gene3D" id="1.10.10.60">
    <property type="entry name" value="Homeodomain-like"/>
    <property type="match status" value="1"/>
</dbReference>
<evidence type="ECO:0000259" key="12">
    <source>
        <dbReference type="PROSITE" id="PS50255"/>
    </source>
</evidence>
<evidence type="ECO:0000256" key="7">
    <source>
        <dbReference type="ARBA" id="ARBA00022989"/>
    </source>
</evidence>
<feature type="domain" description="Cytochrome b5 heme-binding" evidence="12">
    <location>
        <begin position="161"/>
        <end position="245"/>
    </location>
</feature>
<keyword evidence="3" id="KW-1003">Cell membrane</keyword>
<name>A0A1R0H269_9FUNG</name>
<dbReference type="GO" id="GO:0005886">
    <property type="term" value="C:plasma membrane"/>
    <property type="evidence" value="ECO:0007669"/>
    <property type="project" value="UniProtKB-SubCell"/>
</dbReference>
<dbReference type="GO" id="GO:0004100">
    <property type="term" value="F:chitin synthase activity"/>
    <property type="evidence" value="ECO:0007669"/>
    <property type="project" value="UniProtKB-EC"/>
</dbReference>
<protein>
    <recommendedName>
        <fullName evidence="2">chitin synthase</fullName>
        <ecNumber evidence="2">2.4.1.16</ecNumber>
    </recommendedName>
</protein>
<dbReference type="Gene3D" id="3.90.550.10">
    <property type="entry name" value="Spore Coat Polysaccharide Biosynthesis Protein SpsA, Chain A"/>
    <property type="match status" value="1"/>
</dbReference>
<dbReference type="InterPro" id="IPR036400">
    <property type="entry name" value="Cyt_B5-like_heme/steroid_sf"/>
</dbReference>
<evidence type="ECO:0000256" key="6">
    <source>
        <dbReference type="ARBA" id="ARBA00022692"/>
    </source>
</evidence>
<dbReference type="Proteomes" id="UP000187455">
    <property type="component" value="Unassembled WGS sequence"/>
</dbReference>
<dbReference type="InterPro" id="IPR029044">
    <property type="entry name" value="Nucleotide-diphossugar_trans"/>
</dbReference>
<dbReference type="STRING" id="133383.A0A1R0H269"/>
<organism evidence="14 15">
    <name type="scientific">Smittium mucronatum</name>
    <dbReference type="NCBI Taxonomy" id="133383"/>
    <lineage>
        <taxon>Eukaryota</taxon>
        <taxon>Fungi</taxon>
        <taxon>Fungi incertae sedis</taxon>
        <taxon>Zoopagomycota</taxon>
        <taxon>Kickxellomycotina</taxon>
        <taxon>Harpellomycetes</taxon>
        <taxon>Harpellales</taxon>
        <taxon>Legeriomycetaceae</taxon>
        <taxon>Smittium</taxon>
    </lineage>
</organism>
<evidence type="ECO:0000256" key="11">
    <source>
        <dbReference type="SAM" id="Phobius"/>
    </source>
</evidence>
<reference evidence="14 15" key="1">
    <citation type="journal article" date="2016" name="Mol. Biol. Evol.">
        <title>Genome-Wide Survey of Gut Fungi (Harpellales) Reveals the First Horizontally Transferred Ubiquitin Gene from a Mosquito Host.</title>
        <authorList>
            <person name="Wang Y."/>
            <person name="White M.M."/>
            <person name="Kvist S."/>
            <person name="Moncalvo J.M."/>
        </authorList>
    </citation>
    <scope>NUCLEOTIDE SEQUENCE [LARGE SCALE GENOMIC DNA]</scope>
    <source>
        <strain evidence="14 15">ALG-7-W6</strain>
    </source>
</reference>
<keyword evidence="8 11" id="KW-0472">Membrane</keyword>
<keyword evidence="4" id="KW-0328">Glycosyltransferase</keyword>
<gene>
    <name evidence="14" type="ORF">AYI68_g2620</name>
</gene>
<dbReference type="GO" id="GO:0006031">
    <property type="term" value="P:chitin biosynthetic process"/>
    <property type="evidence" value="ECO:0007669"/>
    <property type="project" value="TreeGrafter"/>
</dbReference>
<dbReference type="EC" id="2.4.1.16" evidence="2"/>
<comment type="caution">
    <text evidence="14">The sequence shown here is derived from an EMBL/GenBank/DDBJ whole genome shotgun (WGS) entry which is preliminary data.</text>
</comment>
<evidence type="ECO:0000256" key="3">
    <source>
        <dbReference type="ARBA" id="ARBA00022475"/>
    </source>
</evidence>
<proteinExistence type="predicted"/>
<comment type="subcellular location">
    <subcellularLocation>
        <location evidence="1">Cell membrane</location>
        <topology evidence="1">Multi-pass membrane protein</topology>
    </subcellularLocation>
</comment>
<dbReference type="PROSITE" id="PS51998">
    <property type="entry name" value="DEK_C"/>
    <property type="match status" value="1"/>
</dbReference>